<evidence type="ECO:0000313" key="3">
    <source>
        <dbReference type="EMBL" id="GGN22400.1"/>
    </source>
</evidence>
<feature type="transmembrane region" description="Helical" evidence="1">
    <location>
        <begin position="20"/>
        <end position="37"/>
    </location>
</feature>
<evidence type="ECO:0000313" key="4">
    <source>
        <dbReference type="Proteomes" id="UP000597656"/>
    </source>
</evidence>
<dbReference type="InterPro" id="IPR018535">
    <property type="entry name" value="DUF1996"/>
</dbReference>
<evidence type="ECO:0000256" key="1">
    <source>
        <dbReference type="SAM" id="Phobius"/>
    </source>
</evidence>
<name>A0ABQ2IQX1_9PSEU</name>
<feature type="domain" description="DUF1996" evidence="2">
    <location>
        <begin position="83"/>
        <end position="279"/>
    </location>
</feature>
<gene>
    <name evidence="3" type="ORF">GCM10011609_74610</name>
</gene>
<dbReference type="PANTHER" id="PTHR43662:SF3">
    <property type="entry name" value="DOMAIN PROTEIN, PUTATIVE (AFU_ORTHOLOGUE AFUA_6G11970)-RELATED"/>
    <property type="match status" value="1"/>
</dbReference>
<keyword evidence="4" id="KW-1185">Reference proteome</keyword>
<keyword evidence="1" id="KW-0812">Transmembrane</keyword>
<keyword evidence="1" id="KW-1133">Transmembrane helix</keyword>
<comment type="caution">
    <text evidence="3">The sequence shown here is derived from an EMBL/GenBank/DDBJ whole genome shotgun (WGS) entry which is preliminary data.</text>
</comment>
<organism evidence="3 4">
    <name type="scientific">Lentzea pudingi</name>
    <dbReference type="NCBI Taxonomy" id="1789439"/>
    <lineage>
        <taxon>Bacteria</taxon>
        <taxon>Bacillati</taxon>
        <taxon>Actinomycetota</taxon>
        <taxon>Actinomycetes</taxon>
        <taxon>Pseudonocardiales</taxon>
        <taxon>Pseudonocardiaceae</taxon>
        <taxon>Lentzea</taxon>
    </lineage>
</organism>
<dbReference type="EMBL" id="BMNC01000017">
    <property type="protein sequence ID" value="GGN22400.1"/>
    <property type="molecule type" value="Genomic_DNA"/>
</dbReference>
<accession>A0ABQ2IQX1</accession>
<reference evidence="4" key="1">
    <citation type="journal article" date="2019" name="Int. J. Syst. Evol. Microbiol.">
        <title>The Global Catalogue of Microorganisms (GCM) 10K type strain sequencing project: providing services to taxonomists for standard genome sequencing and annotation.</title>
        <authorList>
            <consortium name="The Broad Institute Genomics Platform"/>
            <consortium name="The Broad Institute Genome Sequencing Center for Infectious Disease"/>
            <person name="Wu L."/>
            <person name="Ma J."/>
        </authorList>
    </citation>
    <scope>NUCLEOTIDE SEQUENCE [LARGE SCALE GENOMIC DNA]</scope>
    <source>
        <strain evidence="4">CGMCC 4.7319</strain>
    </source>
</reference>
<dbReference type="Proteomes" id="UP000597656">
    <property type="component" value="Unassembled WGS sequence"/>
</dbReference>
<dbReference type="PANTHER" id="PTHR43662">
    <property type="match status" value="1"/>
</dbReference>
<proteinExistence type="predicted"/>
<keyword evidence="1" id="KW-0472">Membrane</keyword>
<protein>
    <recommendedName>
        <fullName evidence="2">DUF1996 domain-containing protein</fullName>
    </recommendedName>
</protein>
<sequence length="322" mass="34720">MFARTDWQAGDVARNKPATFAVAVVALLVVAGSAVLLRGTSTGAPSPDQYVSDLDQVLVEPKTPHVVIRCGTNEERHLNADNPVVSPGIPFGAHHTHEYVGNSSADAMSTDESLAAATTTCENDDLSTYYWPVLRLTDGVGHDEHADGGGLHGNTGEVLRPRSVEIRYDGSPVSDVLPMPRFLRLITGDPSAFTSDYGPLTRARWGCSDQPGRFTTKYPLCGSATTLRSYDFGSCWDGNNTDSASHRTHVVFPLAGGMCPAKTFPIPRLHVTVGYDIPAGRPFAIDSFAEELRDPATDHGMYINAMPEARMAELAGYLNRSR</sequence>
<evidence type="ECO:0000259" key="2">
    <source>
        <dbReference type="Pfam" id="PF09362"/>
    </source>
</evidence>
<dbReference type="Pfam" id="PF09362">
    <property type="entry name" value="DUF1996"/>
    <property type="match status" value="1"/>
</dbReference>